<evidence type="ECO:0000256" key="1">
    <source>
        <dbReference type="ARBA" id="ARBA00005901"/>
    </source>
</evidence>
<dbReference type="EMBL" id="JAFCMP010000547">
    <property type="protein sequence ID" value="KAG5175623.1"/>
    <property type="molecule type" value="Genomic_DNA"/>
</dbReference>
<keyword evidence="2" id="KW-0813">Transport</keyword>
<sequence length="222" mass="24300">MESGSSNQIRQMVNFILQEAHEKAVEIKLKTEHDFNLEKQMLVHNAKLKIQEEYVQKDKDRAVQDRIARSGMVGASRVKKMTARDQLLQSLLAETTATIDKVAHSAEYPALLKGLLVQGLIKIEESDVIVHVRKADISAMKSVAADAVSAYKAQMQKDANMAVTPIVTVNEDPAKCLSDASPGGLVLVAAAGRIVCDNQLAARLAIVYQDLLPKIRSLLFPA</sequence>
<dbReference type="AlphaFoldDB" id="A0A835YSA8"/>
<dbReference type="Gene3D" id="3.30.2320.30">
    <property type="entry name" value="ATP synthase, E subunit, C-terminal"/>
    <property type="match status" value="1"/>
</dbReference>
<dbReference type="Gene3D" id="6.10.250.1620">
    <property type="match status" value="1"/>
</dbReference>
<dbReference type="PANTHER" id="PTHR45715">
    <property type="entry name" value="ATPASE H+-TRANSPORTING V1 SUBUNIT E1A-RELATED"/>
    <property type="match status" value="1"/>
</dbReference>
<evidence type="ECO:0000313" key="5">
    <source>
        <dbReference type="Proteomes" id="UP000664859"/>
    </source>
</evidence>
<gene>
    <name evidence="4" type="ORF">JKP88DRAFT_196767</name>
</gene>
<reference evidence="4" key="1">
    <citation type="submission" date="2021-02" db="EMBL/GenBank/DDBJ databases">
        <title>First Annotated Genome of the Yellow-green Alga Tribonema minus.</title>
        <authorList>
            <person name="Mahan K.M."/>
        </authorList>
    </citation>
    <scope>NUCLEOTIDE SEQUENCE</scope>
    <source>
        <strain evidence="4">UTEX B ZZ1240</strain>
    </source>
</reference>
<organism evidence="4 5">
    <name type="scientific">Tribonema minus</name>
    <dbReference type="NCBI Taxonomy" id="303371"/>
    <lineage>
        <taxon>Eukaryota</taxon>
        <taxon>Sar</taxon>
        <taxon>Stramenopiles</taxon>
        <taxon>Ochrophyta</taxon>
        <taxon>PX clade</taxon>
        <taxon>Xanthophyceae</taxon>
        <taxon>Tribonematales</taxon>
        <taxon>Tribonemataceae</taxon>
        <taxon>Tribonema</taxon>
    </lineage>
</organism>
<name>A0A835YSA8_9STRA</name>
<comment type="caution">
    <text evidence="4">The sequence shown here is derived from an EMBL/GenBank/DDBJ whole genome shotgun (WGS) entry which is preliminary data.</text>
</comment>
<dbReference type="InterPro" id="IPR038495">
    <property type="entry name" value="ATPase_E_C"/>
</dbReference>
<dbReference type="Pfam" id="PF01991">
    <property type="entry name" value="vATP-synt_E"/>
    <property type="match status" value="1"/>
</dbReference>
<dbReference type="SUPFAM" id="SSF160527">
    <property type="entry name" value="V-type ATPase subunit E-like"/>
    <property type="match status" value="1"/>
</dbReference>
<dbReference type="InterPro" id="IPR002842">
    <property type="entry name" value="ATPase_V1_Esu"/>
</dbReference>
<keyword evidence="3" id="KW-0406">Ion transport</keyword>
<evidence type="ECO:0000256" key="3">
    <source>
        <dbReference type="ARBA" id="ARBA00023065"/>
    </source>
</evidence>
<keyword evidence="5" id="KW-1185">Reference proteome</keyword>
<dbReference type="OrthoDB" id="10263003at2759"/>
<proteinExistence type="inferred from homology"/>
<dbReference type="GO" id="GO:0046961">
    <property type="term" value="F:proton-transporting ATPase activity, rotational mechanism"/>
    <property type="evidence" value="ECO:0007669"/>
    <property type="project" value="InterPro"/>
</dbReference>
<protein>
    <submittedName>
        <fullName evidence="4">ATPase, V1/A1 complex, subunit E</fullName>
    </submittedName>
</protein>
<dbReference type="GO" id="GO:0033178">
    <property type="term" value="C:proton-transporting two-sector ATPase complex, catalytic domain"/>
    <property type="evidence" value="ECO:0007669"/>
    <property type="project" value="InterPro"/>
</dbReference>
<comment type="similarity">
    <text evidence="1">Belongs to the V-ATPase E subunit family.</text>
</comment>
<accession>A0A835YSA8</accession>
<evidence type="ECO:0000256" key="2">
    <source>
        <dbReference type="ARBA" id="ARBA00022448"/>
    </source>
</evidence>
<dbReference type="Proteomes" id="UP000664859">
    <property type="component" value="Unassembled WGS sequence"/>
</dbReference>
<evidence type="ECO:0000313" key="4">
    <source>
        <dbReference type="EMBL" id="KAG5175623.1"/>
    </source>
</evidence>